<organism evidence="1">
    <name type="scientific">uncultured Caudovirales phage</name>
    <dbReference type="NCBI Taxonomy" id="2100421"/>
    <lineage>
        <taxon>Viruses</taxon>
        <taxon>Duplodnaviria</taxon>
        <taxon>Heunggongvirae</taxon>
        <taxon>Uroviricota</taxon>
        <taxon>Caudoviricetes</taxon>
        <taxon>Peduoviridae</taxon>
        <taxon>Maltschvirus</taxon>
        <taxon>Maltschvirus maltsch</taxon>
    </lineage>
</organism>
<name>A0A6J5S6U4_9CAUD</name>
<dbReference type="EMBL" id="LR797338">
    <property type="protein sequence ID" value="CAB4204220.1"/>
    <property type="molecule type" value="Genomic_DNA"/>
</dbReference>
<reference evidence="1" key="1">
    <citation type="submission" date="2020-05" db="EMBL/GenBank/DDBJ databases">
        <authorList>
            <person name="Chiriac C."/>
            <person name="Salcher M."/>
            <person name="Ghai R."/>
            <person name="Kavagutti S V."/>
        </authorList>
    </citation>
    <scope>NUCLEOTIDE SEQUENCE</scope>
</reference>
<protein>
    <submittedName>
        <fullName evidence="1">Uncharacterized protein</fullName>
    </submittedName>
</protein>
<accession>A0A6J5S6U4</accession>
<evidence type="ECO:0000313" key="1">
    <source>
        <dbReference type="EMBL" id="CAB4204220.1"/>
    </source>
</evidence>
<sequence>MKELSTLENKVKLLTFTAGLMANYFLIKSDIRELYTEKRYEVEHLQYQIEELKSDCLGEKSNENKIVYKQMEAVMPNETKIESKF</sequence>
<proteinExistence type="predicted"/>
<gene>
    <name evidence="1" type="ORF">UFOVP1393_35</name>
</gene>